<comment type="similarity">
    <text evidence="1">Belongs to the ADIP family.</text>
</comment>
<protein>
    <recommendedName>
        <fullName evidence="7">Afadin and alpha-actinin-binding-domain-containing protein</fullName>
    </recommendedName>
</protein>
<comment type="caution">
    <text evidence="5">The sequence shown here is derived from an EMBL/GenBank/DDBJ whole genome shotgun (WGS) entry which is preliminary data.</text>
</comment>
<dbReference type="Proteomes" id="UP000518752">
    <property type="component" value="Unassembled WGS sequence"/>
</dbReference>
<evidence type="ECO:0000313" key="6">
    <source>
        <dbReference type="Proteomes" id="UP000518752"/>
    </source>
</evidence>
<dbReference type="AlphaFoldDB" id="A0A8H5HAI1"/>
<dbReference type="Pfam" id="PF11559">
    <property type="entry name" value="ADIP"/>
    <property type="match status" value="1"/>
</dbReference>
<accession>A0A8H5HAI1</accession>
<feature type="compositionally biased region" description="Basic and acidic residues" evidence="4">
    <location>
        <begin position="425"/>
        <end position="437"/>
    </location>
</feature>
<gene>
    <name evidence="5" type="ORF">D9757_009236</name>
</gene>
<feature type="compositionally biased region" description="Pro residues" evidence="4">
    <location>
        <begin position="797"/>
        <end position="808"/>
    </location>
</feature>
<feature type="region of interest" description="Disordered" evidence="4">
    <location>
        <begin position="593"/>
        <end position="623"/>
    </location>
</feature>
<reference evidence="5 6" key="1">
    <citation type="journal article" date="2020" name="ISME J.">
        <title>Uncovering the hidden diversity of litter-decomposition mechanisms in mushroom-forming fungi.</title>
        <authorList>
            <person name="Floudas D."/>
            <person name="Bentzer J."/>
            <person name="Ahren D."/>
            <person name="Johansson T."/>
            <person name="Persson P."/>
            <person name="Tunlid A."/>
        </authorList>
    </citation>
    <scope>NUCLEOTIDE SEQUENCE [LARGE SCALE GENOMIC DNA]</scope>
    <source>
        <strain evidence="5 6">CBS 406.79</strain>
    </source>
</reference>
<keyword evidence="2 3" id="KW-0175">Coiled coil</keyword>
<feature type="compositionally biased region" description="Basic and acidic residues" evidence="4">
    <location>
        <begin position="752"/>
        <end position="764"/>
    </location>
</feature>
<dbReference type="OrthoDB" id="312015at2759"/>
<feature type="region of interest" description="Disordered" evidence="4">
    <location>
        <begin position="730"/>
        <end position="935"/>
    </location>
</feature>
<dbReference type="EMBL" id="JAACJN010000068">
    <property type="protein sequence ID" value="KAF5379646.1"/>
    <property type="molecule type" value="Genomic_DNA"/>
</dbReference>
<organism evidence="5 6">
    <name type="scientific">Collybiopsis confluens</name>
    <dbReference type="NCBI Taxonomy" id="2823264"/>
    <lineage>
        <taxon>Eukaryota</taxon>
        <taxon>Fungi</taxon>
        <taxon>Dikarya</taxon>
        <taxon>Basidiomycota</taxon>
        <taxon>Agaricomycotina</taxon>
        <taxon>Agaricomycetes</taxon>
        <taxon>Agaricomycetidae</taxon>
        <taxon>Agaricales</taxon>
        <taxon>Marasmiineae</taxon>
        <taxon>Omphalotaceae</taxon>
        <taxon>Collybiopsis</taxon>
    </lineage>
</organism>
<feature type="coiled-coil region" evidence="3">
    <location>
        <begin position="388"/>
        <end position="419"/>
    </location>
</feature>
<feature type="compositionally biased region" description="Basic and acidic residues" evidence="4">
    <location>
        <begin position="858"/>
        <end position="874"/>
    </location>
</feature>
<keyword evidence="6" id="KW-1185">Reference proteome</keyword>
<evidence type="ECO:0008006" key="7">
    <source>
        <dbReference type="Google" id="ProtNLM"/>
    </source>
</evidence>
<dbReference type="PANTHER" id="PTHR47057:SF1">
    <property type="entry name" value="AFADIN_ALPHA-ACTININ-BINDING PROTEIN"/>
    <property type="match status" value="1"/>
</dbReference>
<feature type="compositionally biased region" description="Low complexity" evidence="4">
    <location>
        <begin position="766"/>
        <end position="796"/>
    </location>
</feature>
<evidence type="ECO:0000256" key="3">
    <source>
        <dbReference type="SAM" id="Coils"/>
    </source>
</evidence>
<evidence type="ECO:0000256" key="1">
    <source>
        <dbReference type="ARBA" id="ARBA00009291"/>
    </source>
</evidence>
<evidence type="ECO:0000313" key="5">
    <source>
        <dbReference type="EMBL" id="KAF5379646.1"/>
    </source>
</evidence>
<evidence type="ECO:0000256" key="4">
    <source>
        <dbReference type="SAM" id="MobiDB-lite"/>
    </source>
</evidence>
<dbReference type="InterPro" id="IPR021622">
    <property type="entry name" value="Afadin/alpha-actinin-bd"/>
</dbReference>
<sequence>MAATTPAHKSVHWGAADANVYSDFGSPSSLCSDDSTVSTSSLQYVNSQLVAHGFAPGPNGISLDGLGARDIDKAVKCFLGLLGQRIKDMSRTEQLTTELRTLRYDHERMVSMYKTASDSAANFEREVNTQKSRVSAITKALKSTESAHKHTSAELSRTRGALQAVRAAHQMELKKKEKELEKMVERWQKISDNQVKLGTVGSGMRFSGSAVNASVQDSVGMVAKGTNFLEVSLEQAEKAREQLGKEMLALRVLLLKAVNEVRNVIFELRRESPEQESPAPMILQELFVVFPPDFTTTTLYSNLGILRKLVDELSPSIPSTLSSSATIASSHTLEEEEAGGFCGNSLNTGLTVFLLDNSQERIASQDAEFKAPFDCVADGPQNPSTLAIHSEHEEYATLRKELEEDRRKCNEAMARLGEERLRVEAETRRYSEEEKPAELSTLLEESEEETEFKISLSKPRSKARSLKVSSSPRRPQSPSRKFQISVGAGKAARRPRLTNARLSMFSGVEPAFETEVIPPAILVGAAPSSPPPPLMGSGAIGGALLPNSFVLPPPSPFASIPPPKLDLLSSDTLSLAVPLFPSSSVDPLATAASPVLTSDNDPSPFAESPSLYPPPTSPSVVQQTPLQGAFSRPFPFPVAKPLVTHMVHAYSPVRPSPLSRILMLGNSPDSPSNNVDGMGRESEALVESDDSEEREEHCMGDMLETELFPVISASSSEEVVVVEETLAQQLGIPDSPPESHPVVFRKPGGSPTREKKARIGEKKRVPSSGAKTTATSTSTMVKVTKTKTRTVSVPSSSKPPPPRPPVTRPPSGTSTATTKLKPAATTGGTSVGKIKASTSSSSSVVPSKSAGGAGGVGEVEKENDTDASRIREVKGTSSNGLWKVVPPSVPVLGKGGGGGGGGGGPRRVPVDSAEAPPLGFGRGKRVSSKLEIEKL</sequence>
<feature type="region of interest" description="Disordered" evidence="4">
    <location>
        <begin position="425"/>
        <end position="490"/>
    </location>
</feature>
<evidence type="ECO:0000256" key="2">
    <source>
        <dbReference type="ARBA" id="ARBA00023054"/>
    </source>
</evidence>
<feature type="compositionally biased region" description="Low complexity" evidence="4">
    <location>
        <begin position="809"/>
        <end position="850"/>
    </location>
</feature>
<feature type="coiled-coil region" evidence="3">
    <location>
        <begin position="226"/>
        <end position="253"/>
    </location>
</feature>
<name>A0A8H5HAI1_9AGAR</name>
<feature type="compositionally biased region" description="Gly residues" evidence="4">
    <location>
        <begin position="893"/>
        <end position="905"/>
    </location>
</feature>
<proteinExistence type="inferred from homology"/>
<feature type="compositionally biased region" description="Low complexity" evidence="4">
    <location>
        <begin position="469"/>
        <end position="480"/>
    </location>
</feature>
<feature type="coiled-coil region" evidence="3">
    <location>
        <begin position="166"/>
        <end position="193"/>
    </location>
</feature>
<dbReference type="PANTHER" id="PTHR47057">
    <property type="entry name" value="AFADIN/ALPHA-ACTININ-BINDING"/>
    <property type="match status" value="1"/>
</dbReference>